<dbReference type="AlphaFoldDB" id="A0A0C3AE92"/>
<accession>A0A0C3AE92</accession>
<dbReference type="OrthoDB" id="2733714at2759"/>
<protein>
    <submittedName>
        <fullName evidence="3">Uncharacterized protein</fullName>
    </submittedName>
</protein>
<feature type="chain" id="PRO_5002161024" evidence="2">
    <location>
        <begin position="17"/>
        <end position="516"/>
    </location>
</feature>
<gene>
    <name evidence="3" type="ORF">M408DRAFT_78246</name>
</gene>
<feature type="transmembrane region" description="Helical" evidence="1">
    <location>
        <begin position="462"/>
        <end position="482"/>
    </location>
</feature>
<keyword evidence="1" id="KW-0812">Transmembrane</keyword>
<proteinExistence type="predicted"/>
<feature type="signal peptide" evidence="2">
    <location>
        <begin position="1"/>
        <end position="16"/>
    </location>
</feature>
<feature type="transmembrane region" description="Helical" evidence="1">
    <location>
        <begin position="95"/>
        <end position="115"/>
    </location>
</feature>
<dbReference type="Proteomes" id="UP000054097">
    <property type="component" value="Unassembled WGS sequence"/>
</dbReference>
<dbReference type="HOGENOM" id="CLU_022883_6_1_1"/>
<evidence type="ECO:0000256" key="1">
    <source>
        <dbReference type="SAM" id="Phobius"/>
    </source>
</evidence>
<evidence type="ECO:0000313" key="3">
    <source>
        <dbReference type="EMBL" id="KIM22980.1"/>
    </source>
</evidence>
<keyword evidence="4" id="KW-1185">Reference proteome</keyword>
<organism evidence="3 4">
    <name type="scientific">Serendipita vermifera MAFF 305830</name>
    <dbReference type="NCBI Taxonomy" id="933852"/>
    <lineage>
        <taxon>Eukaryota</taxon>
        <taxon>Fungi</taxon>
        <taxon>Dikarya</taxon>
        <taxon>Basidiomycota</taxon>
        <taxon>Agaricomycotina</taxon>
        <taxon>Agaricomycetes</taxon>
        <taxon>Sebacinales</taxon>
        <taxon>Serendipitaceae</taxon>
        <taxon>Serendipita</taxon>
    </lineage>
</organism>
<feature type="transmembrane region" description="Helical" evidence="1">
    <location>
        <begin position="42"/>
        <end position="61"/>
    </location>
</feature>
<keyword evidence="2" id="KW-0732">Signal</keyword>
<evidence type="ECO:0000256" key="2">
    <source>
        <dbReference type="SAM" id="SignalP"/>
    </source>
</evidence>
<keyword evidence="1" id="KW-1133">Transmembrane helix</keyword>
<keyword evidence="1" id="KW-0472">Membrane</keyword>
<dbReference type="PANTHER" id="PTHR35043:SF7">
    <property type="entry name" value="TRANSCRIPTION FACTOR DOMAIN-CONTAINING PROTEIN"/>
    <property type="match status" value="1"/>
</dbReference>
<evidence type="ECO:0000313" key="4">
    <source>
        <dbReference type="Proteomes" id="UP000054097"/>
    </source>
</evidence>
<feature type="transmembrane region" description="Helical" evidence="1">
    <location>
        <begin position="340"/>
        <end position="365"/>
    </location>
</feature>
<feature type="transmembrane region" description="Helical" evidence="1">
    <location>
        <begin position="428"/>
        <end position="450"/>
    </location>
</feature>
<feature type="transmembrane region" description="Helical" evidence="1">
    <location>
        <begin position="183"/>
        <end position="201"/>
    </location>
</feature>
<name>A0A0C3AE92_SERVB</name>
<feature type="transmembrane region" description="Helical" evidence="1">
    <location>
        <begin position="213"/>
        <end position="231"/>
    </location>
</feature>
<reference evidence="3 4" key="1">
    <citation type="submission" date="2014-04" db="EMBL/GenBank/DDBJ databases">
        <authorList>
            <consortium name="DOE Joint Genome Institute"/>
            <person name="Kuo A."/>
            <person name="Zuccaro A."/>
            <person name="Kohler A."/>
            <person name="Nagy L.G."/>
            <person name="Floudas D."/>
            <person name="Copeland A."/>
            <person name="Barry K.W."/>
            <person name="Cichocki N."/>
            <person name="Veneault-Fourrey C."/>
            <person name="LaButti K."/>
            <person name="Lindquist E.A."/>
            <person name="Lipzen A."/>
            <person name="Lundell T."/>
            <person name="Morin E."/>
            <person name="Murat C."/>
            <person name="Sun H."/>
            <person name="Tunlid A."/>
            <person name="Henrissat B."/>
            <person name="Grigoriev I.V."/>
            <person name="Hibbett D.S."/>
            <person name="Martin F."/>
            <person name="Nordberg H.P."/>
            <person name="Cantor M.N."/>
            <person name="Hua S.X."/>
        </authorList>
    </citation>
    <scope>NUCLEOTIDE SEQUENCE [LARGE SCALE GENOMIC DNA]</scope>
    <source>
        <strain evidence="3 4">MAFF 305830</strain>
    </source>
</reference>
<dbReference type="EMBL" id="KN824345">
    <property type="protein sequence ID" value="KIM22980.1"/>
    <property type="molecule type" value="Genomic_DNA"/>
</dbReference>
<dbReference type="PANTHER" id="PTHR35043">
    <property type="entry name" value="TRANSCRIPTION FACTOR DOMAIN-CONTAINING PROTEIN"/>
    <property type="match status" value="1"/>
</dbReference>
<feature type="transmembrane region" description="Helical" evidence="1">
    <location>
        <begin position="396"/>
        <end position="416"/>
    </location>
</feature>
<reference evidence="4" key="2">
    <citation type="submission" date="2015-01" db="EMBL/GenBank/DDBJ databases">
        <title>Evolutionary Origins and Diversification of the Mycorrhizal Mutualists.</title>
        <authorList>
            <consortium name="DOE Joint Genome Institute"/>
            <consortium name="Mycorrhizal Genomics Consortium"/>
            <person name="Kohler A."/>
            <person name="Kuo A."/>
            <person name="Nagy L.G."/>
            <person name="Floudas D."/>
            <person name="Copeland A."/>
            <person name="Barry K.W."/>
            <person name="Cichocki N."/>
            <person name="Veneault-Fourrey C."/>
            <person name="LaButti K."/>
            <person name="Lindquist E.A."/>
            <person name="Lipzen A."/>
            <person name="Lundell T."/>
            <person name="Morin E."/>
            <person name="Murat C."/>
            <person name="Riley R."/>
            <person name="Ohm R."/>
            <person name="Sun H."/>
            <person name="Tunlid A."/>
            <person name="Henrissat B."/>
            <person name="Grigoriev I.V."/>
            <person name="Hibbett D.S."/>
            <person name="Martin F."/>
        </authorList>
    </citation>
    <scope>NUCLEOTIDE SEQUENCE [LARGE SCALE GENOMIC DNA]</scope>
    <source>
        <strain evidence="4">MAFF 305830</strain>
    </source>
</reference>
<sequence>MLVLFLTYYLAQSAQSEAGPILAFSEPQDVASRDDRNIQRSLANILWSCLSTIFLCTWMAIHPNVHFKAEKPDQRWFERWLWDPLHDFVTYKLPLFLWALLVPEYLLAWAVRQYMQAGVISNEGKIPGWTRTHGHFMIMGGFHLFRIDEIPVCPLKFEDVPVDILEIIAPTETELKDRGKSDVLTKFIVLVQTLWFVVQCIARKKQHLPLTELEVVTLAYTALNLFIYVFWWDKPRNIDCPIRIYKTSMATHEESGEKVDEWNKNWAGHWIEKMGVYTIGGQDQYTMLSEKLSIPMFWSGMLNENYQGDAGLGPSLLGSVFGAIHCIAWSSEFPSRAELILWRISCVAMITVPFLVVIICVVGVADQQDCFVILSKETSIPMFWSGRLKTSRVGEAGLGPSILGIAFGAIHCIAWSSKFPSHSEAVLWRISCIAMITLPFITTIACLIELAHQRTEKVTTRVVNIIFCIGSVFLILSAWLYMVGRIATLVIAFATLRSLPPAAYATVGWTSLVPHI</sequence>